<dbReference type="STRING" id="440514.SAMN04488010_2061"/>
<evidence type="ECO:0000313" key="2">
    <source>
        <dbReference type="Proteomes" id="UP000199462"/>
    </source>
</evidence>
<sequence>MGVSFIRSTDKWWIDIKNDAKLSDETILGLPIMKYPKNKSHIFF</sequence>
<dbReference type="EMBL" id="FOYX01000001">
    <property type="protein sequence ID" value="SFR68659.1"/>
    <property type="molecule type" value="Genomic_DNA"/>
</dbReference>
<organism evidence="1 2">
    <name type="scientific">Maribacter stanieri</name>
    <dbReference type="NCBI Taxonomy" id="440514"/>
    <lineage>
        <taxon>Bacteria</taxon>
        <taxon>Pseudomonadati</taxon>
        <taxon>Bacteroidota</taxon>
        <taxon>Flavobacteriia</taxon>
        <taxon>Flavobacteriales</taxon>
        <taxon>Flavobacteriaceae</taxon>
        <taxon>Maribacter</taxon>
    </lineage>
</organism>
<keyword evidence="2" id="KW-1185">Reference proteome</keyword>
<gene>
    <name evidence="1" type="ORF">SAMN04488010_2061</name>
</gene>
<evidence type="ECO:0000313" key="1">
    <source>
        <dbReference type="EMBL" id="SFR68659.1"/>
    </source>
</evidence>
<reference evidence="2" key="1">
    <citation type="submission" date="2016-10" db="EMBL/GenBank/DDBJ databases">
        <authorList>
            <person name="Varghese N."/>
            <person name="Submissions S."/>
        </authorList>
    </citation>
    <scope>NUCLEOTIDE SEQUENCE [LARGE SCALE GENOMIC DNA]</scope>
    <source>
        <strain evidence="2">DSM 19891</strain>
    </source>
</reference>
<accession>A0A1I6IPW1</accession>
<proteinExistence type="predicted"/>
<protein>
    <submittedName>
        <fullName evidence="1">Uncharacterized protein</fullName>
    </submittedName>
</protein>
<dbReference type="Proteomes" id="UP000199462">
    <property type="component" value="Unassembled WGS sequence"/>
</dbReference>
<name>A0A1I6IPW1_9FLAO</name>
<dbReference type="AlphaFoldDB" id="A0A1I6IPW1"/>